<evidence type="ECO:0000313" key="4">
    <source>
        <dbReference type="Proteomes" id="UP000218811"/>
    </source>
</evidence>
<feature type="transmembrane region" description="Helical" evidence="2">
    <location>
        <begin position="33"/>
        <end position="50"/>
    </location>
</feature>
<feature type="region of interest" description="Disordered" evidence="1">
    <location>
        <begin position="181"/>
        <end position="202"/>
    </location>
</feature>
<name>A0A2H3JDK0_WOLCO</name>
<feature type="transmembrane region" description="Helical" evidence="2">
    <location>
        <begin position="56"/>
        <end position="77"/>
    </location>
</feature>
<protein>
    <submittedName>
        <fullName evidence="3">Uncharacterized protein</fullName>
    </submittedName>
</protein>
<feature type="region of interest" description="Disordered" evidence="1">
    <location>
        <begin position="86"/>
        <end position="111"/>
    </location>
</feature>
<feature type="region of interest" description="Disordered" evidence="1">
    <location>
        <begin position="314"/>
        <end position="333"/>
    </location>
</feature>
<proteinExistence type="predicted"/>
<reference evidence="3 4" key="1">
    <citation type="journal article" date="2012" name="Science">
        <title>The Paleozoic origin of enzymatic lignin decomposition reconstructed from 31 fungal genomes.</title>
        <authorList>
            <person name="Floudas D."/>
            <person name="Binder M."/>
            <person name="Riley R."/>
            <person name="Barry K."/>
            <person name="Blanchette R.A."/>
            <person name="Henrissat B."/>
            <person name="Martinez A.T."/>
            <person name="Otillar R."/>
            <person name="Spatafora J.W."/>
            <person name="Yadav J.S."/>
            <person name="Aerts A."/>
            <person name="Benoit I."/>
            <person name="Boyd A."/>
            <person name="Carlson A."/>
            <person name="Copeland A."/>
            <person name="Coutinho P.M."/>
            <person name="de Vries R.P."/>
            <person name="Ferreira P."/>
            <person name="Findley K."/>
            <person name="Foster B."/>
            <person name="Gaskell J."/>
            <person name="Glotzer D."/>
            <person name="Gorecki P."/>
            <person name="Heitman J."/>
            <person name="Hesse C."/>
            <person name="Hori C."/>
            <person name="Igarashi K."/>
            <person name="Jurgens J.A."/>
            <person name="Kallen N."/>
            <person name="Kersten P."/>
            <person name="Kohler A."/>
            <person name="Kuees U."/>
            <person name="Kumar T.K.A."/>
            <person name="Kuo A."/>
            <person name="LaButti K."/>
            <person name="Larrondo L.F."/>
            <person name="Lindquist E."/>
            <person name="Ling A."/>
            <person name="Lombard V."/>
            <person name="Lucas S."/>
            <person name="Lundell T."/>
            <person name="Martin R."/>
            <person name="McLaughlin D.J."/>
            <person name="Morgenstern I."/>
            <person name="Morin E."/>
            <person name="Murat C."/>
            <person name="Nagy L.G."/>
            <person name="Nolan M."/>
            <person name="Ohm R.A."/>
            <person name="Patyshakuliyeva A."/>
            <person name="Rokas A."/>
            <person name="Ruiz-Duenas F.J."/>
            <person name="Sabat G."/>
            <person name="Salamov A."/>
            <person name="Samejima M."/>
            <person name="Schmutz J."/>
            <person name="Slot J.C."/>
            <person name="St John F."/>
            <person name="Stenlid J."/>
            <person name="Sun H."/>
            <person name="Sun S."/>
            <person name="Syed K."/>
            <person name="Tsang A."/>
            <person name="Wiebenga A."/>
            <person name="Young D."/>
            <person name="Pisabarro A."/>
            <person name="Eastwood D.C."/>
            <person name="Martin F."/>
            <person name="Cullen D."/>
            <person name="Grigoriev I.V."/>
            <person name="Hibbett D.S."/>
        </authorList>
    </citation>
    <scope>NUCLEOTIDE SEQUENCE [LARGE SCALE GENOMIC DNA]</scope>
    <source>
        <strain evidence="3 4">MD-104</strain>
    </source>
</reference>
<organism evidence="3 4">
    <name type="scientific">Wolfiporia cocos (strain MD-104)</name>
    <name type="common">Brown rot fungus</name>
    <dbReference type="NCBI Taxonomy" id="742152"/>
    <lineage>
        <taxon>Eukaryota</taxon>
        <taxon>Fungi</taxon>
        <taxon>Dikarya</taxon>
        <taxon>Basidiomycota</taxon>
        <taxon>Agaricomycotina</taxon>
        <taxon>Agaricomycetes</taxon>
        <taxon>Polyporales</taxon>
        <taxon>Phaeolaceae</taxon>
        <taxon>Wolfiporia</taxon>
    </lineage>
</organism>
<dbReference type="AlphaFoldDB" id="A0A2H3JDK0"/>
<keyword evidence="2" id="KW-1133">Transmembrane helix</keyword>
<dbReference type="OrthoDB" id="2804517at2759"/>
<evidence type="ECO:0000313" key="3">
    <source>
        <dbReference type="EMBL" id="PCH34037.1"/>
    </source>
</evidence>
<keyword evidence="2" id="KW-0812">Transmembrane</keyword>
<dbReference type="Proteomes" id="UP000218811">
    <property type="component" value="Unassembled WGS sequence"/>
</dbReference>
<dbReference type="OMA" id="ARRSWHI"/>
<evidence type="ECO:0000256" key="2">
    <source>
        <dbReference type="SAM" id="Phobius"/>
    </source>
</evidence>
<keyword evidence="2" id="KW-0472">Membrane</keyword>
<keyword evidence="4" id="KW-1185">Reference proteome</keyword>
<sequence>MDANTFELPAERSVDIPIALPLERQPLFLWRRWYGGLCLDLIVLGVRFLVVGFAGVVLALAGILLSVLSVIGHLFPCPSDALSGRRRSLVQRNTSRGRRTRRQQQSEPNHLAVVRVQRSMSSPPALSYGSAHVHQSTSSIHVRFVETHTVYSYIQVSRASSTEPPNSPVSPAVGRAQLLREPGPVTSSGRIPGKHRPSPLRQLDGSLKADARRAYISPQRTENARIKRRPKPMRLFSLPRGGVKLRECFSRTKQPNVAPRTDPYQAPYFFPSPGSAKAARYVQEVQTTRRSGATSSSGTTFKQRYMPARRWTFPPHAKQSSVPEADVDGGVSSAKKSRRWSWHFPMAPRTPRSSTTSARSGFEMQSDDVALGHPTLSLGKARAAVKAADVPDLPLPQSAPATIVLTEDVQELRLSNMRPSNANEPVSVPGSTTRRLSWRERFRHRRSASVPDSGTPAAAVVHALPRKSL</sequence>
<dbReference type="EMBL" id="KB467831">
    <property type="protein sequence ID" value="PCH34037.1"/>
    <property type="molecule type" value="Genomic_DNA"/>
</dbReference>
<accession>A0A2H3JDK0</accession>
<feature type="compositionally biased region" description="Basic residues" evidence="1">
    <location>
        <begin position="86"/>
        <end position="102"/>
    </location>
</feature>
<evidence type="ECO:0000256" key="1">
    <source>
        <dbReference type="SAM" id="MobiDB-lite"/>
    </source>
</evidence>
<gene>
    <name evidence="3" type="ORF">WOLCODRAFT_135467</name>
</gene>